<gene>
    <name evidence="3" type="ORF">PCOR1329_LOCUS40504</name>
</gene>
<feature type="compositionally biased region" description="Low complexity" evidence="1">
    <location>
        <begin position="1579"/>
        <end position="1594"/>
    </location>
</feature>
<dbReference type="PANTHER" id="PTHR12296:SF21">
    <property type="entry name" value="DENN DOMAIN-CONTAINING PROTEIN 3"/>
    <property type="match status" value="1"/>
</dbReference>
<evidence type="ECO:0000259" key="2">
    <source>
        <dbReference type="PROSITE" id="PS50211"/>
    </source>
</evidence>
<dbReference type="Pfam" id="PF02141">
    <property type="entry name" value="DENN"/>
    <property type="match status" value="1"/>
</dbReference>
<sequence length="1726" mass="181557">AVFAGAVLPPSGAAWSPLLGGACAAGGRINMRAAAPEGGSAAEHAVQYFAVVGSELDGPRPRAGDSLGVVVLQRYPLDDHEGLGFPPALASFCFPRGGATAVAQEEDAPLASTLHGFVLTNETSDRCYGAALHIWEVQPCGSVLVPKALAVVGMQPLWSAFHAFLCMAARTACREALVVNFVAETPLPPPGFSVHVQLQAGACRVREAPLVLRRPAPNQLPLLDLGSAAAAALRAAAARERGFPRGGAAAGERRVVLHSDHLSLLSAVGEMLVGLVWPLRLAAVYVPLLPNALVDFCGAPMPLMVGIDSQMVDRAEAVCEPHTIFVDLDQSRVRTAGGDGCTAVTVDLLSVGGADQGVVGPLPPPPERPHRKLLTRVGLAMQGVDFQARERGARSFLHRPRGSPPQAGLLRRQPIDSSLGSVGSLVRPGAALPWRSPAFGGPATPDAALAEAGLRGFQWPEGSQAWEMGDAANGSHVLAHRDGSAADRGVAPGDPSSAEAEPDALLRSAFLWFMTDLLVDHAKFIGPKHENGFDHAGFLAQRPECDRPFLLELTGTQMWAVWIARRQDRDSKDVLLFDDIINQKLNRKETTTTLKKFATPLLNNHFWNCHGSGEYYVVPDPPCQEPGSPPGEEVRGAAAPSRRWALDLARLPAPRPLPNLQASLPLPARAPRHAAHADGAAGRDPLLSQQRAPLQWYVCHCWLLTWAAFLPEVPGDGALLWAKMDVCLGVLHRMVAPAEQRSDWPPPHDLALSLLAAACARCGPARVDLARRLFTWMRARRLGAATHPRSTAVFFERFVQLCASGGPSAPSAPVRRSPAEKSGGSVEKVARMAEARVAEELLARPSGPHAAPATVPAESPLQVGRLTLTHAGCCPKCERLLTVHEVMAQWAKPGAEEASAVRCSGCASHAEPLLHVAGAGAPVAQVPLLHPRRLAASLPQRLGGAPLAAGPGCLAGLAAEDFPAWASLLWHFRAAGLFSQHLAAAALGRPWPAGGGGPPGRGPGAPAAAPPQARPREGAAREAAGELVLEAAPALSEGAGGGPQGPAAVALEALELPPDTPGTSLSKEGGTRVPSTAASTPLEPRSVSREALERLQVDREDLVAQLALSARAVEHLRMQREDRSVSREVDREDLAAQLALSARAVEHLRMQREDLVAQLALSARAVEHLRMQREDRSVSREALECPQVDHEVNAHLWSRSLAAFEPGSFRVNKVPAHCSWQAVLDGRLTEAQRRGNQHADRLAKLGARLHAVDAQTVGEHRALAGFVQELARWVGQAAVIWQDIVEKDSDGFLESDERQRVRFADHEERAELPTAGRPTAQQPRVECVRSVASVVGLSITTAGICYLGHSLAYACCDVGEEPQELVACSRCGAYMVLGGRSGGRPKLKEPCVGERATGQRSQRRLWARGLHPGGRPRGGDQQRREKGAEIPALRLQGPLPPSAQEAFLAWLGLVGEVVAGGGPRAALLAAYGMDEQDLAERVLAANSAAEVCTGASLARSACQGRPGNARCLGAVYGGVLVDVGRVSPGAALPALLAALASSGWAAEWAEDVAGSAARRALRRLMRGAGAPMDGGAEAGGASAAEAPASTAASEPGERTEAGAPLGALCAERGPQPWDDGGAAGADGCSEISDDAATLLGLHRERATTLGSVEVDGTPSARGLWPEMVISALVYNPLHATGDRLVEMSLELANINVDGSNVIFARLPCQLLHFRAEGSLSSAAKRG</sequence>
<dbReference type="PROSITE" id="PS50211">
    <property type="entry name" value="DENN"/>
    <property type="match status" value="1"/>
</dbReference>
<dbReference type="SMART" id="SM00800">
    <property type="entry name" value="uDENN"/>
    <property type="match status" value="1"/>
</dbReference>
<feature type="compositionally biased region" description="Gly residues" evidence="1">
    <location>
        <begin position="993"/>
        <end position="1003"/>
    </location>
</feature>
<feature type="domain" description="UDENN" evidence="2">
    <location>
        <begin position="49"/>
        <end position="573"/>
    </location>
</feature>
<dbReference type="Gene3D" id="3.40.50.11500">
    <property type="match status" value="1"/>
</dbReference>
<dbReference type="InterPro" id="IPR037516">
    <property type="entry name" value="Tripartite_DENN"/>
</dbReference>
<feature type="region of interest" description="Disordered" evidence="1">
    <location>
        <begin position="1056"/>
        <end position="1086"/>
    </location>
</feature>
<dbReference type="Pfam" id="PF03456">
    <property type="entry name" value="uDENN"/>
    <property type="match status" value="1"/>
</dbReference>
<dbReference type="PANTHER" id="PTHR12296">
    <property type="entry name" value="DENN DOMAIN-CONTAINING PROTEIN 4"/>
    <property type="match status" value="1"/>
</dbReference>
<reference evidence="3" key="1">
    <citation type="submission" date="2023-10" db="EMBL/GenBank/DDBJ databases">
        <authorList>
            <person name="Chen Y."/>
            <person name="Shah S."/>
            <person name="Dougan E. K."/>
            <person name="Thang M."/>
            <person name="Chan C."/>
        </authorList>
    </citation>
    <scope>NUCLEOTIDE SEQUENCE [LARGE SCALE GENOMIC DNA]</scope>
</reference>
<dbReference type="SMART" id="SM00799">
    <property type="entry name" value="DENN"/>
    <property type="match status" value="1"/>
</dbReference>
<organism evidence="3 4">
    <name type="scientific">Prorocentrum cordatum</name>
    <dbReference type="NCBI Taxonomy" id="2364126"/>
    <lineage>
        <taxon>Eukaryota</taxon>
        <taxon>Sar</taxon>
        <taxon>Alveolata</taxon>
        <taxon>Dinophyceae</taxon>
        <taxon>Prorocentrales</taxon>
        <taxon>Prorocentraceae</taxon>
        <taxon>Prorocentrum</taxon>
    </lineage>
</organism>
<feature type="region of interest" description="Disordered" evidence="1">
    <location>
        <begin position="1572"/>
        <end position="1600"/>
    </location>
</feature>
<evidence type="ECO:0000313" key="4">
    <source>
        <dbReference type="Proteomes" id="UP001189429"/>
    </source>
</evidence>
<dbReference type="InterPro" id="IPR005113">
    <property type="entry name" value="uDENN_dom"/>
</dbReference>
<evidence type="ECO:0000256" key="1">
    <source>
        <dbReference type="SAM" id="MobiDB-lite"/>
    </source>
</evidence>
<dbReference type="Pfam" id="PF03455">
    <property type="entry name" value="dDENN"/>
    <property type="match status" value="1"/>
</dbReference>
<feature type="region of interest" description="Disordered" evidence="1">
    <location>
        <begin position="990"/>
        <end position="1023"/>
    </location>
</feature>
<proteinExistence type="predicted"/>
<keyword evidence="4" id="KW-1185">Reference proteome</keyword>
<dbReference type="InterPro" id="IPR001194">
    <property type="entry name" value="cDENN_dom"/>
</dbReference>
<dbReference type="Gene3D" id="3.30.450.200">
    <property type="match status" value="1"/>
</dbReference>
<dbReference type="InterPro" id="IPR005112">
    <property type="entry name" value="dDENN_dom"/>
</dbReference>
<evidence type="ECO:0000313" key="3">
    <source>
        <dbReference type="EMBL" id="CAK0847234.1"/>
    </source>
</evidence>
<feature type="compositionally biased region" description="Basic and acidic residues" evidence="1">
    <location>
        <begin position="1014"/>
        <end position="1023"/>
    </location>
</feature>
<feature type="non-terminal residue" evidence="3">
    <location>
        <position position="1"/>
    </location>
</feature>
<dbReference type="InterPro" id="IPR051696">
    <property type="entry name" value="DENN_Domain_GEFs"/>
</dbReference>
<dbReference type="EMBL" id="CAUYUJ010014885">
    <property type="protein sequence ID" value="CAK0847234.1"/>
    <property type="molecule type" value="Genomic_DNA"/>
</dbReference>
<name>A0ABN9TNH3_9DINO</name>
<protein>
    <recommendedName>
        <fullName evidence="2">UDENN domain-containing protein</fullName>
    </recommendedName>
</protein>
<dbReference type="InterPro" id="IPR043153">
    <property type="entry name" value="DENN_C"/>
</dbReference>
<comment type="caution">
    <text evidence="3">The sequence shown here is derived from an EMBL/GenBank/DDBJ whole genome shotgun (WGS) entry which is preliminary data.</text>
</comment>
<feature type="region of interest" description="Disordered" evidence="1">
    <location>
        <begin position="806"/>
        <end position="826"/>
    </location>
</feature>
<feature type="compositionally biased region" description="Low complexity" evidence="1">
    <location>
        <begin position="807"/>
        <end position="816"/>
    </location>
</feature>
<accession>A0ABN9TNH3</accession>
<dbReference type="SMART" id="SM00801">
    <property type="entry name" value="dDENN"/>
    <property type="match status" value="1"/>
</dbReference>
<dbReference type="Proteomes" id="UP001189429">
    <property type="component" value="Unassembled WGS sequence"/>
</dbReference>